<evidence type="ECO:0000256" key="1">
    <source>
        <dbReference type="SAM" id="SignalP"/>
    </source>
</evidence>
<dbReference type="HOGENOM" id="CLU_1739818_0_0_6"/>
<keyword evidence="3" id="KW-1185">Reference proteome</keyword>
<accession>A0A068R2V8</accession>
<reference evidence="2 3" key="1">
    <citation type="submission" date="2013-07" db="EMBL/GenBank/DDBJ databases">
        <authorList>
            <person name="Genoscope - CEA"/>
        </authorList>
    </citation>
    <scope>NUCLEOTIDE SEQUENCE [LARGE SCALE GENOMIC DNA]</scope>
    <source>
        <strain evidence="2 3">G6</strain>
    </source>
</reference>
<protein>
    <recommendedName>
        <fullName evidence="4">Lipoprotein</fullName>
    </recommendedName>
</protein>
<dbReference type="OrthoDB" id="6444225at2"/>
<dbReference type="PROSITE" id="PS51257">
    <property type="entry name" value="PROKAR_LIPOPROTEIN"/>
    <property type="match status" value="1"/>
</dbReference>
<keyword evidence="1" id="KW-0732">Signal</keyword>
<feature type="signal peptide" evidence="1">
    <location>
        <begin position="1"/>
        <end position="20"/>
    </location>
</feature>
<name>A0A068R2V8_9GAMM</name>
<dbReference type="Proteomes" id="UP000032735">
    <property type="component" value="Chromosome"/>
</dbReference>
<evidence type="ECO:0008006" key="4">
    <source>
        <dbReference type="Google" id="ProtNLM"/>
    </source>
</evidence>
<feature type="chain" id="PRO_5001652325" description="Lipoprotein" evidence="1">
    <location>
        <begin position="21"/>
        <end position="150"/>
    </location>
</feature>
<gene>
    <name evidence="2" type="ORF">XPG1_1704</name>
</gene>
<organism evidence="2 3">
    <name type="scientific">Xenorhabdus poinarii G6</name>
    <dbReference type="NCBI Taxonomy" id="1354304"/>
    <lineage>
        <taxon>Bacteria</taxon>
        <taxon>Pseudomonadati</taxon>
        <taxon>Pseudomonadota</taxon>
        <taxon>Gammaproteobacteria</taxon>
        <taxon>Enterobacterales</taxon>
        <taxon>Morganellaceae</taxon>
        <taxon>Xenorhabdus</taxon>
    </lineage>
</organism>
<sequence length="150" mass="17021">MKNYKLLISIMIALSCSACSNNKKITETIHSLESNQIDHKISYKVGDMLECGRGYVVGIWSNGNKWNQWAVWLSKTGRNWSNKDVQIYWAYSALDTDYDSGKNAYATVLAAQASGQIVALLDDQWPFRCNKWGPDPYNGPQFNSVQAWFP</sequence>
<dbReference type="EMBL" id="FO704551">
    <property type="protein sequence ID" value="CDG21359.1"/>
    <property type="molecule type" value="Genomic_DNA"/>
</dbReference>
<proteinExistence type="predicted"/>
<dbReference type="KEGG" id="xpo:XPG1_1704"/>
<evidence type="ECO:0000313" key="2">
    <source>
        <dbReference type="EMBL" id="CDG21359.1"/>
    </source>
</evidence>
<dbReference type="AlphaFoldDB" id="A0A068R2V8"/>
<dbReference type="STRING" id="1354304.XPG1_1704"/>
<evidence type="ECO:0000313" key="3">
    <source>
        <dbReference type="Proteomes" id="UP000032735"/>
    </source>
</evidence>